<feature type="transmembrane region" description="Helical" evidence="6">
    <location>
        <begin position="134"/>
        <end position="157"/>
    </location>
</feature>
<evidence type="ECO:0000313" key="7">
    <source>
        <dbReference type="EMBL" id="SHH01676.1"/>
    </source>
</evidence>
<keyword evidence="8" id="KW-1185">Reference proteome</keyword>
<dbReference type="Gene3D" id="1.20.120.1630">
    <property type="match status" value="1"/>
</dbReference>
<sequence length="277" mass="30713">MTLSDPRIARLITLVIAALRPPAGRRRIALALFMGVLCHAVFAVGVLAMMWAMFFGMSESFGSVPWPWAFVANALLILQFPLVHSFLLTKRGMGLLARMLPGPHGGTLSTTTYAIIASVQLGALFLLWTPSGIIWYRAEGLAFWAICAAYAATWLLLMKASFDAGAEVQSGALGWMSLLGKIKPKFPDMPTQGLFRIIRQPIYVAFALTLWAVPVWTPDQLVLALSYTAYCLLAPRLKEKRFEKRYGDAFDRYRRDVPYVMPRLKNGAGKSEEGHNA</sequence>
<protein>
    <submittedName>
        <fullName evidence="7">Protein-S-isoprenylcysteine O-methyltransferase Ste14</fullName>
    </submittedName>
</protein>
<dbReference type="InterPro" id="IPR033580">
    <property type="entry name" value="Nurim-like"/>
</dbReference>
<proteinExistence type="inferred from homology"/>
<dbReference type="Proteomes" id="UP000184221">
    <property type="component" value="Unassembled WGS sequence"/>
</dbReference>
<name>A0A1M5PIQ5_9RHOB</name>
<feature type="transmembrane region" description="Helical" evidence="6">
    <location>
        <begin position="66"/>
        <end position="89"/>
    </location>
</feature>
<evidence type="ECO:0000256" key="5">
    <source>
        <dbReference type="ARBA" id="ARBA00023136"/>
    </source>
</evidence>
<dbReference type="PANTHER" id="PTHR31040">
    <property type="entry name" value="NURIM"/>
    <property type="match status" value="1"/>
</dbReference>
<feature type="transmembrane region" description="Helical" evidence="6">
    <location>
        <begin position="28"/>
        <end position="54"/>
    </location>
</feature>
<comment type="similarity">
    <text evidence="2">Belongs to the nurim family.</text>
</comment>
<keyword evidence="4 6" id="KW-1133">Transmembrane helix</keyword>
<dbReference type="RefSeq" id="WP_072776625.1">
    <property type="nucleotide sequence ID" value="NZ_FQXC01000001.1"/>
</dbReference>
<evidence type="ECO:0000256" key="4">
    <source>
        <dbReference type="ARBA" id="ARBA00022989"/>
    </source>
</evidence>
<evidence type="ECO:0000256" key="3">
    <source>
        <dbReference type="ARBA" id="ARBA00022692"/>
    </source>
</evidence>
<reference evidence="7 8" key="1">
    <citation type="submission" date="2016-11" db="EMBL/GenBank/DDBJ databases">
        <authorList>
            <person name="Jaros S."/>
            <person name="Januszkiewicz K."/>
            <person name="Wedrychowicz H."/>
        </authorList>
    </citation>
    <scope>NUCLEOTIDE SEQUENCE [LARGE SCALE GENOMIC DNA]</scope>
    <source>
        <strain evidence="7 8">DSM 29431</strain>
    </source>
</reference>
<dbReference type="STRING" id="996342.SAMN05443551_1318"/>
<keyword evidence="7" id="KW-0489">Methyltransferase</keyword>
<dbReference type="OrthoDB" id="7066299at2"/>
<dbReference type="GO" id="GO:0032259">
    <property type="term" value="P:methylation"/>
    <property type="evidence" value="ECO:0007669"/>
    <property type="project" value="UniProtKB-KW"/>
</dbReference>
<evidence type="ECO:0000313" key="8">
    <source>
        <dbReference type="Proteomes" id="UP000184221"/>
    </source>
</evidence>
<dbReference type="PANTHER" id="PTHR31040:SF1">
    <property type="entry name" value="NURIM"/>
    <property type="match status" value="1"/>
</dbReference>
<keyword evidence="5 6" id="KW-0472">Membrane</keyword>
<evidence type="ECO:0000256" key="6">
    <source>
        <dbReference type="SAM" id="Phobius"/>
    </source>
</evidence>
<comment type="subcellular location">
    <subcellularLocation>
        <location evidence="1">Membrane</location>
        <topology evidence="1">Multi-pass membrane protein</topology>
    </subcellularLocation>
</comment>
<gene>
    <name evidence="7" type="ORF">SAMN05443551_1318</name>
</gene>
<keyword evidence="7" id="KW-0808">Transferase</keyword>
<feature type="transmembrane region" description="Helical" evidence="6">
    <location>
        <begin position="110"/>
        <end position="128"/>
    </location>
</feature>
<evidence type="ECO:0000256" key="1">
    <source>
        <dbReference type="ARBA" id="ARBA00004141"/>
    </source>
</evidence>
<keyword evidence="3 6" id="KW-0812">Transmembrane</keyword>
<evidence type="ECO:0000256" key="2">
    <source>
        <dbReference type="ARBA" id="ARBA00010631"/>
    </source>
</evidence>
<dbReference type="EMBL" id="FQXC01000001">
    <property type="protein sequence ID" value="SHH01676.1"/>
    <property type="molecule type" value="Genomic_DNA"/>
</dbReference>
<dbReference type="GO" id="GO:0016020">
    <property type="term" value="C:membrane"/>
    <property type="evidence" value="ECO:0007669"/>
    <property type="project" value="UniProtKB-SubCell"/>
</dbReference>
<dbReference type="GO" id="GO:0008168">
    <property type="term" value="F:methyltransferase activity"/>
    <property type="evidence" value="ECO:0007669"/>
    <property type="project" value="UniProtKB-KW"/>
</dbReference>
<dbReference type="AlphaFoldDB" id="A0A1M5PIQ5"/>
<organism evidence="7 8">
    <name type="scientific">Marivita hallyeonensis</name>
    <dbReference type="NCBI Taxonomy" id="996342"/>
    <lineage>
        <taxon>Bacteria</taxon>
        <taxon>Pseudomonadati</taxon>
        <taxon>Pseudomonadota</taxon>
        <taxon>Alphaproteobacteria</taxon>
        <taxon>Rhodobacterales</taxon>
        <taxon>Roseobacteraceae</taxon>
        <taxon>Marivita</taxon>
    </lineage>
</organism>
<accession>A0A1M5PIQ5</accession>